<comment type="caution">
    <text evidence="7">The sequence shown here is derived from an EMBL/GenBank/DDBJ whole genome shotgun (WGS) entry which is preliminary data.</text>
</comment>
<feature type="domain" description="Acyl-CoA thioesterase 2 C-terminal" evidence="5">
    <location>
        <begin position="231"/>
        <end position="342"/>
    </location>
</feature>
<keyword evidence="4" id="KW-0812">Transmembrane</keyword>
<evidence type="ECO:0008006" key="9">
    <source>
        <dbReference type="Google" id="ProtNLM"/>
    </source>
</evidence>
<comment type="similarity">
    <text evidence="1">Belongs to the C/M/P thioester hydrolase family.</text>
</comment>
<gene>
    <name evidence="7" type="primary">Mo04485</name>
    <name evidence="7" type="ORF">E5Q_04485</name>
</gene>
<dbReference type="GO" id="GO:0009062">
    <property type="term" value="P:fatty acid catabolic process"/>
    <property type="evidence" value="ECO:0007669"/>
    <property type="project" value="TreeGrafter"/>
</dbReference>
<dbReference type="CDD" id="cd03445">
    <property type="entry name" value="Thioesterase_II_repeat2"/>
    <property type="match status" value="1"/>
</dbReference>
<feature type="region of interest" description="Disordered" evidence="3">
    <location>
        <begin position="1"/>
        <end position="40"/>
    </location>
</feature>
<dbReference type="InterPro" id="IPR029069">
    <property type="entry name" value="HotDog_dom_sf"/>
</dbReference>
<dbReference type="eggNOG" id="KOG3016">
    <property type="taxonomic scope" value="Eukaryota"/>
</dbReference>
<dbReference type="Gene3D" id="2.40.160.210">
    <property type="entry name" value="Acyl-CoA thioesterase, double hotdog domain"/>
    <property type="match status" value="1"/>
</dbReference>
<dbReference type="InterPro" id="IPR049449">
    <property type="entry name" value="TesB_ACOT8-like_N"/>
</dbReference>
<reference evidence="7 8" key="2">
    <citation type="journal article" date="2012" name="Open Biol.">
        <title>Characteristics of nucleosomes and linker DNA regions on the genome of the basidiomycete Mixia osmundae revealed by mono- and dinucleosome mapping.</title>
        <authorList>
            <person name="Nishida H."/>
            <person name="Kondo S."/>
            <person name="Matsumoto T."/>
            <person name="Suzuki Y."/>
            <person name="Yoshikawa H."/>
            <person name="Taylor T.D."/>
            <person name="Sugiyama J."/>
        </authorList>
    </citation>
    <scope>NUCLEOTIDE SEQUENCE [LARGE SCALE GENOMIC DNA]</scope>
    <source>
        <strain evidence="8">CBS 9802 / IAM 14324 / JCM 22182 / KY 12970</strain>
    </source>
</reference>
<feature type="compositionally biased region" description="Basic and acidic residues" evidence="3">
    <location>
        <begin position="1"/>
        <end position="14"/>
    </location>
</feature>
<dbReference type="PANTHER" id="PTHR11066:SF34">
    <property type="entry name" value="ACYL-COENZYME A THIOESTERASE 8"/>
    <property type="match status" value="1"/>
</dbReference>
<feature type="domain" description="Acyl-CoA thioesterase-like N-terminal HotDog" evidence="6">
    <location>
        <begin position="63"/>
        <end position="144"/>
    </location>
</feature>
<evidence type="ECO:0000256" key="4">
    <source>
        <dbReference type="SAM" id="Phobius"/>
    </source>
</evidence>
<sequence length="347" mass="38396">MNKRNTTEVEHAELSNDQPVSTSQNISATTAAEETRSPETISEALELETIDTNLFRSKRLWKPLVGRGVFGGQVIAMAVVAATASVEPLKHLHSLHAYFLSFGNADRPIIYTVDRLRDGKSYATRSVKAIQDGRCIFSLTCSFQVPEPSQPVFQIGRPKPDQVGRTAPLEDYPQPEECQPIESRFIETLEQNPNLPVKLKAFLENAIDERQHSAIEIRIADPARGGPIGMGVKSPTQAYWFRSRTPVPKDPAFQKGVLAYASDFQLISTAGNALGLSGRSTPRLAMMASLDHSMYFYNDFDCSEWLFYHMECPRAAHGRGVVTGRIFTQDGKLAIVVAQEGVVRANL</sequence>
<dbReference type="SUPFAM" id="SSF54637">
    <property type="entry name" value="Thioesterase/thiol ester dehydrase-isomerase"/>
    <property type="match status" value="2"/>
</dbReference>
<evidence type="ECO:0000313" key="8">
    <source>
        <dbReference type="Proteomes" id="UP000009131"/>
    </source>
</evidence>
<dbReference type="GO" id="GO:0005782">
    <property type="term" value="C:peroxisomal matrix"/>
    <property type="evidence" value="ECO:0007669"/>
    <property type="project" value="TreeGrafter"/>
</dbReference>
<evidence type="ECO:0000256" key="1">
    <source>
        <dbReference type="ARBA" id="ARBA00006538"/>
    </source>
</evidence>
<dbReference type="CDD" id="cd03444">
    <property type="entry name" value="Thioesterase_II_repeat1"/>
    <property type="match status" value="1"/>
</dbReference>
<dbReference type="STRING" id="764103.G7E4P6"/>
<dbReference type="InterPro" id="IPR025652">
    <property type="entry name" value="TesB_C"/>
</dbReference>
<dbReference type="HOGENOM" id="CLU_032690_0_0_1"/>
<organism evidence="7 8">
    <name type="scientific">Mixia osmundae (strain CBS 9802 / IAM 14324 / JCM 22182 / KY 12970)</name>
    <dbReference type="NCBI Taxonomy" id="764103"/>
    <lineage>
        <taxon>Eukaryota</taxon>
        <taxon>Fungi</taxon>
        <taxon>Dikarya</taxon>
        <taxon>Basidiomycota</taxon>
        <taxon>Pucciniomycotina</taxon>
        <taxon>Mixiomycetes</taxon>
        <taxon>Mixiales</taxon>
        <taxon>Mixiaceae</taxon>
        <taxon>Mixia</taxon>
    </lineage>
</organism>
<keyword evidence="4" id="KW-1133">Transmembrane helix</keyword>
<protein>
    <recommendedName>
        <fullName evidence="9">Acyl-CoA thioesterase II domain-containing protein</fullName>
    </recommendedName>
</protein>
<evidence type="ECO:0000256" key="2">
    <source>
        <dbReference type="ARBA" id="ARBA00022801"/>
    </source>
</evidence>
<feature type="compositionally biased region" description="Polar residues" evidence="3">
    <location>
        <begin position="15"/>
        <end position="32"/>
    </location>
</feature>
<feature type="transmembrane region" description="Helical" evidence="4">
    <location>
        <begin position="64"/>
        <end position="86"/>
    </location>
</feature>
<dbReference type="GO" id="GO:0006637">
    <property type="term" value="P:acyl-CoA metabolic process"/>
    <property type="evidence" value="ECO:0007669"/>
    <property type="project" value="InterPro"/>
</dbReference>
<name>G7E4P6_MIXOS</name>
<dbReference type="InParanoid" id="G7E4P6"/>
<dbReference type="Pfam" id="PF02551">
    <property type="entry name" value="Acyl_CoA_thio"/>
    <property type="match status" value="1"/>
</dbReference>
<dbReference type="EMBL" id="BABT02000142">
    <property type="protein sequence ID" value="GAA97806.1"/>
    <property type="molecule type" value="Genomic_DNA"/>
</dbReference>
<keyword evidence="4" id="KW-0472">Membrane</keyword>
<dbReference type="InterPro" id="IPR042171">
    <property type="entry name" value="Acyl-CoA_hotdog"/>
</dbReference>
<keyword evidence="8" id="KW-1185">Reference proteome</keyword>
<dbReference type="PANTHER" id="PTHR11066">
    <property type="entry name" value="ACYL-COA THIOESTERASE"/>
    <property type="match status" value="1"/>
</dbReference>
<dbReference type="OrthoDB" id="68328at2759"/>
<dbReference type="Pfam" id="PF13622">
    <property type="entry name" value="4HBT_3"/>
    <property type="match status" value="1"/>
</dbReference>
<reference evidence="7 8" key="1">
    <citation type="journal article" date="2011" name="J. Gen. Appl. Microbiol.">
        <title>Draft genome sequencing of the enigmatic basidiomycete Mixia osmundae.</title>
        <authorList>
            <person name="Nishida H."/>
            <person name="Nagatsuka Y."/>
            <person name="Sugiyama J."/>
        </authorList>
    </citation>
    <scope>NUCLEOTIDE SEQUENCE [LARGE SCALE GENOMIC DNA]</scope>
    <source>
        <strain evidence="8">CBS 9802 / IAM 14324 / JCM 22182 / KY 12970</strain>
    </source>
</reference>
<keyword evidence="2" id="KW-0378">Hydrolase</keyword>
<evidence type="ECO:0000259" key="6">
    <source>
        <dbReference type="Pfam" id="PF13622"/>
    </source>
</evidence>
<dbReference type="AlphaFoldDB" id="G7E4P6"/>
<evidence type="ECO:0000259" key="5">
    <source>
        <dbReference type="Pfam" id="PF02551"/>
    </source>
</evidence>
<dbReference type="InterPro" id="IPR003703">
    <property type="entry name" value="Acyl_CoA_thio"/>
</dbReference>
<dbReference type="Proteomes" id="UP000009131">
    <property type="component" value="Unassembled WGS sequence"/>
</dbReference>
<accession>G7E4P6</accession>
<dbReference type="GO" id="GO:0047617">
    <property type="term" value="F:fatty acyl-CoA hydrolase activity"/>
    <property type="evidence" value="ECO:0007669"/>
    <property type="project" value="InterPro"/>
</dbReference>
<evidence type="ECO:0000313" key="7">
    <source>
        <dbReference type="EMBL" id="GAA97806.1"/>
    </source>
</evidence>
<evidence type="ECO:0000256" key="3">
    <source>
        <dbReference type="SAM" id="MobiDB-lite"/>
    </source>
</evidence>
<proteinExistence type="inferred from homology"/>